<keyword evidence="4" id="KW-1185">Reference proteome</keyword>
<keyword evidence="1" id="KW-0472">Membrane</keyword>
<sequence>MWARWLNVILGFWLVSAPFVLDYRLQEPQLNDLCVGLGTMLLALAAIAVPKLRYANTPLGMWLIVSPFVLGYSSYRAATFNDVIVGLLITVLSLVWDHRVWTPHRRPVTEA</sequence>
<accession>A0ABT4ANB1</accession>
<keyword evidence="1" id="KW-0812">Transmembrane</keyword>
<keyword evidence="1" id="KW-1133">Transmembrane helix</keyword>
<organism evidence="3 4">
    <name type="scientific">Archangium lansingense</name>
    <dbReference type="NCBI Taxonomy" id="2995310"/>
    <lineage>
        <taxon>Bacteria</taxon>
        <taxon>Pseudomonadati</taxon>
        <taxon>Myxococcota</taxon>
        <taxon>Myxococcia</taxon>
        <taxon>Myxococcales</taxon>
        <taxon>Cystobacterineae</taxon>
        <taxon>Archangiaceae</taxon>
        <taxon>Archangium</taxon>
    </lineage>
</organism>
<evidence type="ECO:0000256" key="1">
    <source>
        <dbReference type="SAM" id="Phobius"/>
    </source>
</evidence>
<dbReference type="EMBL" id="JAPNKA010000001">
    <property type="protein sequence ID" value="MCY1083174.1"/>
    <property type="molecule type" value="Genomic_DNA"/>
</dbReference>
<dbReference type="Pfam" id="PF03779">
    <property type="entry name" value="SPW"/>
    <property type="match status" value="1"/>
</dbReference>
<proteinExistence type="predicted"/>
<gene>
    <name evidence="3" type="ORF">OV287_52935</name>
</gene>
<feature type="domain" description="SPW repeat-containing integral membrane" evidence="2">
    <location>
        <begin position="2"/>
        <end position="94"/>
    </location>
</feature>
<feature type="transmembrane region" description="Helical" evidence="1">
    <location>
        <begin position="75"/>
        <end position="96"/>
    </location>
</feature>
<dbReference type="InterPro" id="IPR005530">
    <property type="entry name" value="SPW"/>
</dbReference>
<evidence type="ECO:0000313" key="3">
    <source>
        <dbReference type="EMBL" id="MCY1083174.1"/>
    </source>
</evidence>
<reference evidence="3 4" key="1">
    <citation type="submission" date="2022-11" db="EMBL/GenBank/DDBJ databases">
        <title>Minimal conservation of predation-associated metabolite biosynthetic gene clusters underscores biosynthetic potential of Myxococcota including descriptions for ten novel species: Archangium lansinium sp. nov., Myxococcus landrumus sp. nov., Nannocystis bai.</title>
        <authorList>
            <person name="Ahearne A."/>
            <person name="Stevens C."/>
            <person name="Phillips K."/>
        </authorList>
    </citation>
    <scope>NUCLEOTIDE SEQUENCE [LARGE SCALE GENOMIC DNA]</scope>
    <source>
        <strain evidence="3 4">MIWBW</strain>
    </source>
</reference>
<feature type="transmembrane region" description="Helical" evidence="1">
    <location>
        <begin position="6"/>
        <end position="23"/>
    </location>
</feature>
<evidence type="ECO:0000259" key="2">
    <source>
        <dbReference type="Pfam" id="PF03779"/>
    </source>
</evidence>
<dbReference type="Proteomes" id="UP001207654">
    <property type="component" value="Unassembled WGS sequence"/>
</dbReference>
<name>A0ABT4ANB1_9BACT</name>
<comment type="caution">
    <text evidence="3">The sequence shown here is derived from an EMBL/GenBank/DDBJ whole genome shotgun (WGS) entry which is preliminary data.</text>
</comment>
<evidence type="ECO:0000313" key="4">
    <source>
        <dbReference type="Proteomes" id="UP001207654"/>
    </source>
</evidence>
<feature type="transmembrane region" description="Helical" evidence="1">
    <location>
        <begin position="35"/>
        <end position="55"/>
    </location>
</feature>
<dbReference type="RefSeq" id="WP_267541715.1">
    <property type="nucleotide sequence ID" value="NZ_JAPNKA010000001.1"/>
</dbReference>
<protein>
    <submittedName>
        <fullName evidence="3">SPW repeat protein</fullName>
    </submittedName>
</protein>